<organism evidence="2 3">
    <name type="scientific">Solitalea longa</name>
    <dbReference type="NCBI Taxonomy" id="2079460"/>
    <lineage>
        <taxon>Bacteria</taxon>
        <taxon>Pseudomonadati</taxon>
        <taxon>Bacteroidota</taxon>
        <taxon>Sphingobacteriia</taxon>
        <taxon>Sphingobacteriales</taxon>
        <taxon>Sphingobacteriaceae</taxon>
        <taxon>Solitalea</taxon>
    </lineage>
</organism>
<evidence type="ECO:0000313" key="3">
    <source>
        <dbReference type="Proteomes" id="UP000236893"/>
    </source>
</evidence>
<sequence length="210" mass="24296">MSDKITFIYKGKKYEREYLCNNWSKFYIVYSKGSKYTFRQNVETYPETDGWFIEEEHQIPEDLVKIIGTALGKTFRKTAQNPRLARYGKMPIDNTPAPTIIYNIRLAVYDKTITVKNLLMMNYNGNPGNPMGYAEIFYEGNYIMGNLFFNPHTREFRALIPNFKINPHNNSVLSIGLMNAPIPGNQIPSIGEQMENPNPRDGVDFSYSDF</sequence>
<dbReference type="RefSeq" id="WP_103790085.1">
    <property type="nucleotide sequence ID" value="NZ_PQVF01000011.1"/>
</dbReference>
<evidence type="ECO:0000256" key="1">
    <source>
        <dbReference type="SAM" id="MobiDB-lite"/>
    </source>
</evidence>
<protein>
    <submittedName>
        <fullName evidence="2">Uncharacterized protein</fullName>
    </submittedName>
</protein>
<gene>
    <name evidence="2" type="ORF">C3K47_15585</name>
</gene>
<feature type="region of interest" description="Disordered" evidence="1">
    <location>
        <begin position="190"/>
        <end position="210"/>
    </location>
</feature>
<comment type="caution">
    <text evidence="2">The sequence shown here is derived from an EMBL/GenBank/DDBJ whole genome shotgun (WGS) entry which is preliminary data.</text>
</comment>
<dbReference type="AlphaFoldDB" id="A0A2S4ZYR8"/>
<evidence type="ECO:0000313" key="2">
    <source>
        <dbReference type="EMBL" id="POY35480.1"/>
    </source>
</evidence>
<dbReference type="EMBL" id="PQVF01000011">
    <property type="protein sequence ID" value="POY35480.1"/>
    <property type="molecule type" value="Genomic_DNA"/>
</dbReference>
<proteinExistence type="predicted"/>
<accession>A0A2S4ZYR8</accession>
<keyword evidence="3" id="KW-1185">Reference proteome</keyword>
<reference evidence="2 3" key="1">
    <citation type="submission" date="2018-01" db="EMBL/GenBank/DDBJ databases">
        <authorList>
            <person name="Gaut B.S."/>
            <person name="Morton B.R."/>
            <person name="Clegg M.T."/>
            <person name="Duvall M.R."/>
        </authorList>
    </citation>
    <scope>NUCLEOTIDE SEQUENCE [LARGE SCALE GENOMIC DNA]</scope>
    <source>
        <strain evidence="2 3">HR-AV</strain>
    </source>
</reference>
<name>A0A2S4ZYR8_9SPHI</name>
<dbReference type="Proteomes" id="UP000236893">
    <property type="component" value="Unassembled WGS sequence"/>
</dbReference>